<comment type="caution">
    <text evidence="1">The sequence shown here is derived from an EMBL/GenBank/DDBJ whole genome shotgun (WGS) entry which is preliminary data.</text>
</comment>
<dbReference type="AlphaFoldDB" id="A0AA47MMK4"/>
<protein>
    <submittedName>
        <fullName evidence="1">Uncharacterized protein</fullName>
    </submittedName>
</protein>
<evidence type="ECO:0000313" key="2">
    <source>
        <dbReference type="Proteomes" id="UP001174136"/>
    </source>
</evidence>
<keyword evidence="2" id="KW-1185">Reference proteome</keyword>
<evidence type="ECO:0000313" key="1">
    <source>
        <dbReference type="EMBL" id="KAK0142811.1"/>
    </source>
</evidence>
<dbReference type="EMBL" id="JAOPHQ010003474">
    <property type="protein sequence ID" value="KAK0142811.1"/>
    <property type="molecule type" value="Genomic_DNA"/>
</dbReference>
<proteinExistence type="predicted"/>
<gene>
    <name evidence="1" type="ORF">N1851_019262</name>
</gene>
<reference evidence="1" key="1">
    <citation type="journal article" date="2023" name="Front. Mar. Sci.">
        <title>A new Merluccius polli reference genome to investigate the effects of global change in West African waters.</title>
        <authorList>
            <person name="Mateo J.L."/>
            <person name="Blanco-Fernandez C."/>
            <person name="Garcia-Vazquez E."/>
            <person name="Machado-Schiaffino G."/>
        </authorList>
    </citation>
    <scope>NUCLEOTIDE SEQUENCE</scope>
    <source>
        <strain evidence="1">C29</strain>
        <tissue evidence="1">Fin</tissue>
    </source>
</reference>
<sequence length="89" mass="10009">MRLRMRFHFSIAHVPGKSLATANVLSPVAPSRTPEDNAEKQQVEGYINSVLTSLPITEECLTELRQAQQADELLRQVVQYCLQDNALKT</sequence>
<dbReference type="Proteomes" id="UP001174136">
    <property type="component" value="Unassembled WGS sequence"/>
</dbReference>
<accession>A0AA47MMK4</accession>
<organism evidence="1 2">
    <name type="scientific">Merluccius polli</name>
    <name type="common">Benguela hake</name>
    <name type="synonym">Merluccius cadenati</name>
    <dbReference type="NCBI Taxonomy" id="89951"/>
    <lineage>
        <taxon>Eukaryota</taxon>
        <taxon>Metazoa</taxon>
        <taxon>Chordata</taxon>
        <taxon>Craniata</taxon>
        <taxon>Vertebrata</taxon>
        <taxon>Euteleostomi</taxon>
        <taxon>Actinopterygii</taxon>
        <taxon>Neopterygii</taxon>
        <taxon>Teleostei</taxon>
        <taxon>Neoteleostei</taxon>
        <taxon>Acanthomorphata</taxon>
        <taxon>Zeiogadaria</taxon>
        <taxon>Gadariae</taxon>
        <taxon>Gadiformes</taxon>
        <taxon>Gadoidei</taxon>
        <taxon>Merlucciidae</taxon>
        <taxon>Merluccius</taxon>
    </lineage>
</organism>
<name>A0AA47MMK4_MERPO</name>